<reference evidence="9 10" key="1">
    <citation type="journal article" date="2015" name="Nature">
        <title>rRNA introns, odd ribosomes, and small enigmatic genomes across a large radiation of phyla.</title>
        <authorList>
            <person name="Brown C.T."/>
            <person name="Hug L.A."/>
            <person name="Thomas B.C."/>
            <person name="Sharon I."/>
            <person name="Castelle C.J."/>
            <person name="Singh A."/>
            <person name="Wilkins M.J."/>
            <person name="Williams K.H."/>
            <person name="Banfield J.F."/>
        </authorList>
    </citation>
    <scope>NUCLEOTIDE SEQUENCE [LARGE SCALE GENOMIC DNA]</scope>
</reference>
<keyword evidence="2 6" id="KW-0479">Metal-binding</keyword>
<dbReference type="PATRIC" id="fig|1618983.3.peg.633"/>
<dbReference type="PANTHER" id="PTHR22748:SF6">
    <property type="entry name" value="DNA-(APURINIC OR APYRIMIDINIC SITE) ENDONUCLEASE"/>
    <property type="match status" value="1"/>
</dbReference>
<evidence type="ECO:0000259" key="8">
    <source>
        <dbReference type="Pfam" id="PF03372"/>
    </source>
</evidence>
<feature type="site" description="Important for catalytic activity" evidence="7">
    <location>
        <position position="224"/>
    </location>
</feature>
<dbReference type="Gene3D" id="3.60.10.10">
    <property type="entry name" value="Endonuclease/exonuclease/phosphatase"/>
    <property type="match status" value="1"/>
</dbReference>
<dbReference type="AlphaFoldDB" id="A0A0G0VDH0"/>
<dbReference type="GO" id="GO:0008081">
    <property type="term" value="F:phosphoric diester hydrolase activity"/>
    <property type="evidence" value="ECO:0007669"/>
    <property type="project" value="TreeGrafter"/>
</dbReference>
<protein>
    <submittedName>
        <fullName evidence="9">Exodeoxyribonuclease III</fullName>
    </submittedName>
</protein>
<comment type="similarity">
    <text evidence="1">Belongs to the DNA repair enzymes AP/ExoA family.</text>
</comment>
<name>A0A0G0VDH0_9BACT</name>
<feature type="site" description="Interaction with DNA substrate" evidence="7">
    <location>
        <position position="250"/>
    </location>
</feature>
<feature type="binding site" evidence="6">
    <location>
        <position position="40"/>
    </location>
    <ligand>
        <name>Mg(2+)</name>
        <dbReference type="ChEBI" id="CHEBI:18420"/>
        <label>1</label>
    </ligand>
</feature>
<comment type="caution">
    <text evidence="9">The sequence shown here is derived from an EMBL/GenBank/DDBJ whole genome shotgun (WGS) entry which is preliminary data.</text>
</comment>
<feature type="domain" description="Endonuclease/exonuclease/phosphatase" evidence="8">
    <location>
        <begin position="9"/>
        <end position="250"/>
    </location>
</feature>
<feature type="binding site" evidence="6">
    <location>
        <position position="250"/>
    </location>
    <ligand>
        <name>Mg(2+)</name>
        <dbReference type="ChEBI" id="CHEBI:18420"/>
        <label>1</label>
    </ligand>
</feature>
<feature type="active site" evidence="5">
    <location>
        <position position="113"/>
    </location>
</feature>
<feature type="binding site" evidence="6">
    <location>
        <position position="154"/>
    </location>
    <ligand>
        <name>Mg(2+)</name>
        <dbReference type="ChEBI" id="CHEBI:18420"/>
        <label>1</label>
    </ligand>
</feature>
<proteinExistence type="inferred from homology"/>
<feature type="binding site" evidence="6">
    <location>
        <position position="152"/>
    </location>
    <ligand>
        <name>Mg(2+)</name>
        <dbReference type="ChEBI" id="CHEBI:18420"/>
        <label>1</label>
    </ligand>
</feature>
<keyword evidence="6" id="KW-0464">Manganese</keyword>
<dbReference type="SUPFAM" id="SSF56219">
    <property type="entry name" value="DNase I-like"/>
    <property type="match status" value="1"/>
</dbReference>
<dbReference type="GO" id="GO:0006284">
    <property type="term" value="P:base-excision repair"/>
    <property type="evidence" value="ECO:0007669"/>
    <property type="project" value="TreeGrafter"/>
</dbReference>
<gene>
    <name evidence="9" type="ORF">UU50_C0013G0017</name>
</gene>
<feature type="site" description="Transition state stabilizer" evidence="7">
    <location>
        <position position="154"/>
    </location>
</feature>
<evidence type="ECO:0000256" key="5">
    <source>
        <dbReference type="PIRSR" id="PIRSR604808-1"/>
    </source>
</evidence>
<dbReference type="NCBIfam" id="TIGR00195">
    <property type="entry name" value="exoDNase_III"/>
    <property type="match status" value="1"/>
</dbReference>
<dbReference type="PROSITE" id="PS51435">
    <property type="entry name" value="AP_NUCLEASE_F1_4"/>
    <property type="match status" value="1"/>
</dbReference>
<evidence type="ECO:0000256" key="3">
    <source>
        <dbReference type="ARBA" id="ARBA00022801"/>
    </source>
</evidence>
<dbReference type="NCBIfam" id="TIGR00633">
    <property type="entry name" value="xth"/>
    <property type="match status" value="1"/>
</dbReference>
<accession>A0A0G0VDH0</accession>
<dbReference type="PROSITE" id="PS00726">
    <property type="entry name" value="AP_NUCLEASE_F1_1"/>
    <property type="match status" value="1"/>
</dbReference>
<feature type="active site" description="Proton donor/acceptor" evidence="5">
    <location>
        <position position="152"/>
    </location>
</feature>
<dbReference type="GO" id="GO:0046872">
    <property type="term" value="F:metal ion binding"/>
    <property type="evidence" value="ECO:0007669"/>
    <property type="project" value="UniProtKB-KW"/>
</dbReference>
<comment type="cofactor">
    <cofactor evidence="6">
        <name>Mg(2+)</name>
        <dbReference type="ChEBI" id="CHEBI:18420"/>
    </cofactor>
    <cofactor evidence="6">
        <name>Mn(2+)</name>
        <dbReference type="ChEBI" id="CHEBI:29035"/>
    </cofactor>
    <text evidence="6">Probably binds two magnesium or manganese ions per subunit.</text>
</comment>
<feature type="binding site" evidence="6">
    <location>
        <position position="249"/>
    </location>
    <ligand>
        <name>Mg(2+)</name>
        <dbReference type="ChEBI" id="CHEBI:18420"/>
        <label>1</label>
    </ligand>
</feature>
<dbReference type="GO" id="GO:0003906">
    <property type="term" value="F:DNA-(apurinic or apyrimidinic site) endonuclease activity"/>
    <property type="evidence" value="ECO:0007669"/>
    <property type="project" value="TreeGrafter"/>
</dbReference>
<keyword evidence="4 6" id="KW-0460">Magnesium</keyword>
<sequence>MSKKYPLLVSWNVNGIRSVMKKGFLDWLNKAKPDIVCLQEIKAKPGQLTDEILHPDGYTGIWNSADRKGYSGVATLVKGKPLMQISNFGEKILDEEGRIILTEHKDFYLFNVYFPNGARDAGRLDYKIKFYKRFYELLDEYAGKKPVMICGDFNTAHHEIDIARPKANETRSGFLPMERKWLDKLEDKGYIDTFRFKYPKKRDIYSWWDVITHARERNVGWRIDYFWADKRLKLKIKDAMVMSDVLGSDHCPIAIKIDARL</sequence>
<feature type="binding site" evidence="6">
    <location>
        <position position="12"/>
    </location>
    <ligand>
        <name>Mg(2+)</name>
        <dbReference type="ChEBI" id="CHEBI:18420"/>
        <label>1</label>
    </ligand>
</feature>
<evidence type="ECO:0000256" key="6">
    <source>
        <dbReference type="PIRSR" id="PIRSR604808-2"/>
    </source>
</evidence>
<organism evidence="9 10">
    <name type="scientific">Candidatus Uhrbacteria bacterium GW2011_GWC1_41_20</name>
    <dbReference type="NCBI Taxonomy" id="1618983"/>
    <lineage>
        <taxon>Bacteria</taxon>
        <taxon>Candidatus Uhriibacteriota</taxon>
    </lineage>
</organism>
<dbReference type="Pfam" id="PF03372">
    <property type="entry name" value="Exo_endo_phos"/>
    <property type="match status" value="1"/>
</dbReference>
<dbReference type="GO" id="GO:0008311">
    <property type="term" value="F:double-stranded DNA 3'-5' DNA exonuclease activity"/>
    <property type="evidence" value="ECO:0007669"/>
    <property type="project" value="TreeGrafter"/>
</dbReference>
<evidence type="ECO:0000256" key="4">
    <source>
        <dbReference type="ARBA" id="ARBA00022842"/>
    </source>
</evidence>
<dbReference type="PANTHER" id="PTHR22748">
    <property type="entry name" value="AP ENDONUCLEASE"/>
    <property type="match status" value="1"/>
</dbReference>
<dbReference type="GO" id="GO:0003677">
    <property type="term" value="F:DNA binding"/>
    <property type="evidence" value="ECO:0007669"/>
    <property type="project" value="InterPro"/>
</dbReference>
<dbReference type="EMBL" id="LCAW01000013">
    <property type="protein sequence ID" value="KKR98938.1"/>
    <property type="molecule type" value="Genomic_DNA"/>
</dbReference>
<feature type="active site" description="Proton acceptor" evidence="5">
    <location>
        <position position="250"/>
    </location>
</feature>
<evidence type="ECO:0000256" key="2">
    <source>
        <dbReference type="ARBA" id="ARBA00022723"/>
    </source>
</evidence>
<dbReference type="InterPro" id="IPR020847">
    <property type="entry name" value="AP_endonuclease_F1_BS"/>
</dbReference>
<keyword evidence="3" id="KW-0378">Hydrolase</keyword>
<dbReference type="InterPro" id="IPR004808">
    <property type="entry name" value="AP_endonuc_1"/>
</dbReference>
<evidence type="ECO:0000256" key="7">
    <source>
        <dbReference type="PIRSR" id="PIRSR604808-3"/>
    </source>
</evidence>
<dbReference type="InterPro" id="IPR036691">
    <property type="entry name" value="Endo/exonu/phosph_ase_sf"/>
</dbReference>
<evidence type="ECO:0000256" key="1">
    <source>
        <dbReference type="ARBA" id="ARBA00007092"/>
    </source>
</evidence>
<evidence type="ECO:0000313" key="10">
    <source>
        <dbReference type="Proteomes" id="UP000033930"/>
    </source>
</evidence>
<dbReference type="InterPro" id="IPR005135">
    <property type="entry name" value="Endo/exonuclease/phosphatase"/>
</dbReference>
<dbReference type="Proteomes" id="UP000033930">
    <property type="component" value="Unassembled WGS sequence"/>
</dbReference>
<evidence type="ECO:0000313" key="9">
    <source>
        <dbReference type="EMBL" id="KKR98938.1"/>
    </source>
</evidence>